<protein>
    <submittedName>
        <fullName evidence="10">NADH dehydrogenase Fe-S protein subunit 4 ndufs4</fullName>
    </submittedName>
</protein>
<dbReference type="GO" id="GO:0005743">
    <property type="term" value="C:mitochondrial inner membrane"/>
    <property type="evidence" value="ECO:0007669"/>
    <property type="project" value="UniProtKB-SubCell"/>
</dbReference>
<evidence type="ECO:0000256" key="1">
    <source>
        <dbReference type="ARBA" id="ARBA00004273"/>
    </source>
</evidence>
<evidence type="ECO:0000256" key="5">
    <source>
        <dbReference type="ARBA" id="ARBA00022792"/>
    </source>
</evidence>
<reference evidence="10" key="1">
    <citation type="submission" date="2020-05" db="EMBL/GenBank/DDBJ databases">
        <title>Phylogenomic resolution of chytrid fungi.</title>
        <authorList>
            <person name="Stajich J.E."/>
            <person name="Amses K."/>
            <person name="Simmons R."/>
            <person name="Seto K."/>
            <person name="Myers J."/>
            <person name="Bonds A."/>
            <person name="Quandt C.A."/>
            <person name="Barry K."/>
            <person name="Liu P."/>
            <person name="Grigoriev I."/>
            <person name="Longcore J.E."/>
            <person name="James T.Y."/>
        </authorList>
    </citation>
    <scope>NUCLEOTIDE SEQUENCE</scope>
    <source>
        <strain evidence="10">JEL0318</strain>
    </source>
</reference>
<dbReference type="InterPro" id="IPR006885">
    <property type="entry name" value="NADH_UbQ_FeS_4_mit-like"/>
</dbReference>
<dbReference type="Gene3D" id="3.30.160.190">
    <property type="entry name" value="atu1810 like domain"/>
    <property type="match status" value="1"/>
</dbReference>
<keyword evidence="8" id="KW-0496">Mitochondrion</keyword>
<keyword evidence="6" id="KW-0809">Transit peptide</keyword>
<dbReference type="Proteomes" id="UP001212841">
    <property type="component" value="Unassembled WGS sequence"/>
</dbReference>
<dbReference type="Pfam" id="PF04800">
    <property type="entry name" value="NDUS4"/>
    <property type="match status" value="1"/>
</dbReference>
<keyword evidence="3" id="KW-0813">Transport</keyword>
<evidence type="ECO:0000256" key="3">
    <source>
        <dbReference type="ARBA" id="ARBA00022448"/>
    </source>
</evidence>
<name>A0AAD5X0W8_9FUNG</name>
<dbReference type="GO" id="GO:0022900">
    <property type="term" value="P:electron transport chain"/>
    <property type="evidence" value="ECO:0007669"/>
    <property type="project" value="InterPro"/>
</dbReference>
<evidence type="ECO:0000256" key="9">
    <source>
        <dbReference type="ARBA" id="ARBA00023136"/>
    </source>
</evidence>
<evidence type="ECO:0000256" key="7">
    <source>
        <dbReference type="ARBA" id="ARBA00022982"/>
    </source>
</evidence>
<keyword evidence="4" id="KW-0679">Respiratory chain</keyword>
<keyword evidence="7" id="KW-0249">Electron transport</keyword>
<accession>A0AAD5X0W8</accession>
<dbReference type="InterPro" id="IPR038532">
    <property type="entry name" value="NDUFS4-like_sf"/>
</dbReference>
<evidence type="ECO:0000256" key="2">
    <source>
        <dbReference type="ARBA" id="ARBA00005882"/>
    </source>
</evidence>
<comment type="similarity">
    <text evidence="2">Belongs to the complex I NDUFS4 subunit family.</text>
</comment>
<evidence type="ECO:0000256" key="6">
    <source>
        <dbReference type="ARBA" id="ARBA00022946"/>
    </source>
</evidence>
<keyword evidence="5" id="KW-0999">Mitochondrion inner membrane</keyword>
<dbReference type="AlphaFoldDB" id="A0AAD5X0W8"/>
<evidence type="ECO:0000313" key="10">
    <source>
        <dbReference type="EMBL" id="KAJ3049263.1"/>
    </source>
</evidence>
<dbReference type="EMBL" id="JADGJD010000669">
    <property type="protein sequence ID" value="KAJ3049263.1"/>
    <property type="molecule type" value="Genomic_DNA"/>
</dbReference>
<gene>
    <name evidence="10" type="primary">NDUFS4</name>
    <name evidence="10" type="ORF">HK097_009723</name>
</gene>
<keyword evidence="11" id="KW-1185">Reference proteome</keyword>
<sequence>MSSLRPLTRAAAPRTPFVRLVTPQISGTTPYYSAEYLGALTADKIAEEHHKKGDLPLPANGERKIFPADFASGVPPEIFRPSVRIYKPAKTAMQSRTKGMNDLRLDFNTQARWENPLMGWSSSDRSSISRTRSINLQREFSTTVSTAKKLPMHNDHLKHVEVPINAVTRKGLPPLPQGRKLPALAPPMAPPPQAENGEANREFIFVDNNVIGSFVEGEYSLLNAYLLHPDRKIYYTRLVSNGYRDWLKPDSPDPPDPPFEFCYVYGGDTTINRAAEYIKIRAKLPPKDFDKIAPDIKMISEACITVPEGRDQQLIQYFPLQTFDRHTRI</sequence>
<comment type="subcellular location">
    <subcellularLocation>
        <location evidence="1">Mitochondrion inner membrane</location>
    </subcellularLocation>
</comment>
<organism evidence="10 11">
    <name type="scientific">Rhizophlyctis rosea</name>
    <dbReference type="NCBI Taxonomy" id="64517"/>
    <lineage>
        <taxon>Eukaryota</taxon>
        <taxon>Fungi</taxon>
        <taxon>Fungi incertae sedis</taxon>
        <taxon>Chytridiomycota</taxon>
        <taxon>Chytridiomycota incertae sedis</taxon>
        <taxon>Chytridiomycetes</taxon>
        <taxon>Rhizophlyctidales</taxon>
        <taxon>Rhizophlyctidaceae</taxon>
        <taxon>Rhizophlyctis</taxon>
    </lineage>
</organism>
<evidence type="ECO:0000256" key="4">
    <source>
        <dbReference type="ARBA" id="ARBA00022660"/>
    </source>
</evidence>
<evidence type="ECO:0000313" key="11">
    <source>
        <dbReference type="Proteomes" id="UP001212841"/>
    </source>
</evidence>
<comment type="caution">
    <text evidence="10">The sequence shown here is derived from an EMBL/GenBank/DDBJ whole genome shotgun (WGS) entry which is preliminary data.</text>
</comment>
<proteinExistence type="inferred from homology"/>
<evidence type="ECO:0000256" key="8">
    <source>
        <dbReference type="ARBA" id="ARBA00023128"/>
    </source>
</evidence>
<keyword evidence="9" id="KW-0472">Membrane</keyword>